<dbReference type="STRING" id="6216.A0A0R3SJH5"/>
<gene>
    <name evidence="12" type="ORF">HDID_LOCUS5088</name>
</gene>
<dbReference type="Proteomes" id="UP000274504">
    <property type="component" value="Unassembled WGS sequence"/>
</dbReference>
<feature type="region of interest" description="Disordered" evidence="10">
    <location>
        <begin position="1"/>
        <end position="24"/>
    </location>
</feature>
<evidence type="ECO:0000256" key="2">
    <source>
        <dbReference type="ARBA" id="ARBA00004278"/>
    </source>
</evidence>
<evidence type="ECO:0000256" key="4">
    <source>
        <dbReference type="ARBA" id="ARBA00022723"/>
    </source>
</evidence>
<dbReference type="SMART" id="SM00291">
    <property type="entry name" value="ZnF_ZZ"/>
    <property type="match status" value="1"/>
</dbReference>
<evidence type="ECO:0000313" key="12">
    <source>
        <dbReference type="EMBL" id="VDL57406.1"/>
    </source>
</evidence>
<dbReference type="Pfam" id="PF00569">
    <property type="entry name" value="ZZ"/>
    <property type="match status" value="1"/>
</dbReference>
<dbReference type="InterPro" id="IPR050774">
    <property type="entry name" value="KCMF1/Dystrophin"/>
</dbReference>
<evidence type="ECO:0000256" key="3">
    <source>
        <dbReference type="ARBA" id="ARBA00022490"/>
    </source>
</evidence>
<reference evidence="12 13" key="2">
    <citation type="submission" date="2018-11" db="EMBL/GenBank/DDBJ databases">
        <authorList>
            <consortium name="Pathogen Informatics"/>
        </authorList>
    </citation>
    <scope>NUCLEOTIDE SEQUENCE [LARGE SCALE GENOMIC DNA]</scope>
</reference>
<organism evidence="14">
    <name type="scientific">Hymenolepis diminuta</name>
    <name type="common">Rat tapeworm</name>
    <dbReference type="NCBI Taxonomy" id="6216"/>
    <lineage>
        <taxon>Eukaryota</taxon>
        <taxon>Metazoa</taxon>
        <taxon>Spiralia</taxon>
        <taxon>Lophotrochozoa</taxon>
        <taxon>Platyhelminthes</taxon>
        <taxon>Cestoda</taxon>
        <taxon>Eucestoda</taxon>
        <taxon>Cyclophyllidea</taxon>
        <taxon>Hymenolepididae</taxon>
        <taxon>Hymenolepis</taxon>
    </lineage>
</organism>
<dbReference type="Pfam" id="PF09068">
    <property type="entry name" value="EF-hand_2"/>
    <property type="match status" value="1"/>
</dbReference>
<dbReference type="Gene3D" id="1.10.238.10">
    <property type="entry name" value="EF-hand"/>
    <property type="match status" value="2"/>
</dbReference>
<feature type="region of interest" description="Disordered" evidence="10">
    <location>
        <begin position="41"/>
        <end position="79"/>
    </location>
</feature>
<dbReference type="AlphaFoldDB" id="A0A0R3SJH5"/>
<name>A0A0R3SJH5_HYMDI</name>
<dbReference type="SUPFAM" id="SSF57850">
    <property type="entry name" value="RING/U-box"/>
    <property type="match status" value="1"/>
</dbReference>
<evidence type="ECO:0000256" key="5">
    <source>
        <dbReference type="ARBA" id="ARBA00022771"/>
    </source>
</evidence>
<evidence type="ECO:0000313" key="14">
    <source>
        <dbReference type="WBParaSite" id="HDID_0000509001-mRNA-1"/>
    </source>
</evidence>
<keyword evidence="3" id="KW-0963">Cytoplasm</keyword>
<keyword evidence="5 9" id="KW-0863">Zinc-finger</keyword>
<evidence type="ECO:0000256" key="9">
    <source>
        <dbReference type="PROSITE-ProRule" id="PRU00228"/>
    </source>
</evidence>
<feature type="compositionally biased region" description="Polar residues" evidence="10">
    <location>
        <begin position="65"/>
        <end position="74"/>
    </location>
</feature>
<evidence type="ECO:0000313" key="13">
    <source>
        <dbReference type="Proteomes" id="UP000274504"/>
    </source>
</evidence>
<dbReference type="WBParaSite" id="HDID_0000509001-mRNA-1">
    <property type="protein sequence ID" value="HDID_0000509001-mRNA-1"/>
    <property type="gene ID" value="HDID_0000509001"/>
</dbReference>
<dbReference type="PROSITE" id="PS50135">
    <property type="entry name" value="ZF_ZZ_2"/>
    <property type="match status" value="1"/>
</dbReference>
<dbReference type="EMBL" id="UYSG01002324">
    <property type="protein sequence ID" value="VDL57406.1"/>
    <property type="molecule type" value="Genomic_DNA"/>
</dbReference>
<dbReference type="OrthoDB" id="10057795at2759"/>
<dbReference type="InterPro" id="IPR043145">
    <property type="entry name" value="Znf_ZZ_sf"/>
</dbReference>
<dbReference type="Gene3D" id="3.30.60.90">
    <property type="match status" value="1"/>
</dbReference>
<dbReference type="GO" id="GO:0005886">
    <property type="term" value="C:plasma membrane"/>
    <property type="evidence" value="ECO:0007669"/>
    <property type="project" value="TreeGrafter"/>
</dbReference>
<keyword evidence="6" id="KW-0862">Zinc</keyword>
<evidence type="ECO:0000256" key="7">
    <source>
        <dbReference type="ARBA" id="ARBA00022837"/>
    </source>
</evidence>
<dbReference type="GO" id="GO:0005737">
    <property type="term" value="C:cytoplasm"/>
    <property type="evidence" value="ECO:0007669"/>
    <property type="project" value="UniProtKB-SubCell"/>
</dbReference>
<dbReference type="PANTHER" id="PTHR12268">
    <property type="entry name" value="E3 UBIQUITIN-PROTEIN LIGASE KCMF1"/>
    <property type="match status" value="1"/>
</dbReference>
<dbReference type="InterPro" id="IPR000433">
    <property type="entry name" value="Znf_ZZ"/>
</dbReference>
<accession>A0A0R3SJH5</accession>
<comment type="subcellular location">
    <subcellularLocation>
        <location evidence="2">Cell membrane</location>
        <location evidence="2">Sarcolemma</location>
        <topology evidence="2">Peripheral membrane protein</topology>
        <orientation evidence="2">Cytoplasmic side</orientation>
    </subcellularLocation>
    <subcellularLocation>
        <location evidence="1">Cytoplasm</location>
        <location evidence="1">Cytoskeleton</location>
    </subcellularLocation>
</comment>
<dbReference type="PANTHER" id="PTHR12268:SF14">
    <property type="entry name" value="DYSTROPHIN-1"/>
    <property type="match status" value="1"/>
</dbReference>
<feature type="domain" description="ZZ-type" evidence="11">
    <location>
        <begin position="275"/>
        <end position="331"/>
    </location>
</feature>
<proteinExistence type="predicted"/>
<dbReference type="GO" id="GO:0008270">
    <property type="term" value="F:zinc ion binding"/>
    <property type="evidence" value="ECO:0007669"/>
    <property type="project" value="UniProtKB-KW"/>
</dbReference>
<protein>
    <submittedName>
        <fullName evidence="14">ZZ-type domain-containing protein</fullName>
    </submittedName>
</protein>
<dbReference type="GO" id="GO:0099536">
    <property type="term" value="P:synaptic signaling"/>
    <property type="evidence" value="ECO:0007669"/>
    <property type="project" value="TreeGrafter"/>
</dbReference>
<sequence length="339" mass="38762">MTPRPVRESACNTDVKSKNKRTPTHRSAIKCMTSVLCTSSNKRNQDDEDYDDNNKRPLSPPAESRQINEPTSPQHMLPVDTQPASAYSRMDKLQTLLRLPDGREFSLLTCVDLALNLLLNSFDSVRNGTIRVLSFKVTLFLLIDATLDEKYQYLFSLVADRDNKINDSRLWLLIYEIMQLPRQLGEAQTCSSDLDMDILMCFMKQLKTKGHDHRSSSIVQAPSIDSQISSLVTPDEDDLLPSVGLDRFYEWMKLEPSIVAWLPAMHRLTAGEKLVHQVRCAVCQNCPIRGLRYRCLRCLNFDLCQNCFLIGRVEKSHKITHPIQEYTSTVSYLTKFLLA</sequence>
<evidence type="ECO:0000259" key="11">
    <source>
        <dbReference type="PROSITE" id="PS50135"/>
    </source>
</evidence>
<dbReference type="SUPFAM" id="SSF47473">
    <property type="entry name" value="EF-hand"/>
    <property type="match status" value="2"/>
</dbReference>
<dbReference type="Pfam" id="PF09069">
    <property type="entry name" value="EF-hand_3"/>
    <property type="match status" value="2"/>
</dbReference>
<dbReference type="InterPro" id="IPR015154">
    <property type="entry name" value="EF-hand_dom_typ2"/>
</dbReference>
<keyword evidence="4" id="KW-0479">Metal-binding</keyword>
<dbReference type="InterPro" id="IPR015153">
    <property type="entry name" value="EF-hand_dom_typ1"/>
</dbReference>
<dbReference type="PROSITE" id="PS01357">
    <property type="entry name" value="ZF_ZZ_1"/>
    <property type="match status" value="1"/>
</dbReference>
<reference evidence="14" key="1">
    <citation type="submission" date="2017-02" db="UniProtKB">
        <authorList>
            <consortium name="WormBaseParasite"/>
        </authorList>
    </citation>
    <scope>IDENTIFICATION</scope>
</reference>
<evidence type="ECO:0000256" key="8">
    <source>
        <dbReference type="ARBA" id="ARBA00023212"/>
    </source>
</evidence>
<evidence type="ECO:0000256" key="1">
    <source>
        <dbReference type="ARBA" id="ARBA00004245"/>
    </source>
</evidence>
<keyword evidence="7" id="KW-0106">Calcium</keyword>
<evidence type="ECO:0000256" key="6">
    <source>
        <dbReference type="ARBA" id="ARBA00022833"/>
    </source>
</evidence>
<dbReference type="GO" id="GO:0045202">
    <property type="term" value="C:synapse"/>
    <property type="evidence" value="ECO:0007669"/>
    <property type="project" value="GOC"/>
</dbReference>
<dbReference type="CDD" id="cd02334">
    <property type="entry name" value="ZZ_dystrophin"/>
    <property type="match status" value="1"/>
</dbReference>
<evidence type="ECO:0000256" key="10">
    <source>
        <dbReference type="SAM" id="MobiDB-lite"/>
    </source>
</evidence>
<dbReference type="InterPro" id="IPR011992">
    <property type="entry name" value="EF-hand-dom_pair"/>
</dbReference>
<keyword evidence="8" id="KW-0206">Cytoskeleton</keyword>